<dbReference type="EMBL" id="LAVV01012761">
    <property type="protein sequence ID" value="KNZ46352.1"/>
    <property type="molecule type" value="Genomic_DNA"/>
</dbReference>
<dbReference type="STRING" id="27349.A0A0L6UDQ8"/>
<organism evidence="1 2">
    <name type="scientific">Puccinia sorghi</name>
    <dbReference type="NCBI Taxonomy" id="27349"/>
    <lineage>
        <taxon>Eukaryota</taxon>
        <taxon>Fungi</taxon>
        <taxon>Dikarya</taxon>
        <taxon>Basidiomycota</taxon>
        <taxon>Pucciniomycotina</taxon>
        <taxon>Pucciniomycetes</taxon>
        <taxon>Pucciniales</taxon>
        <taxon>Pucciniaceae</taxon>
        <taxon>Puccinia</taxon>
    </lineage>
</organism>
<reference evidence="1 2" key="1">
    <citation type="submission" date="2015-08" db="EMBL/GenBank/DDBJ databases">
        <title>Next Generation Sequencing and Analysis of the Genome of Puccinia sorghi L Schw, the Causal Agent of Maize Common Rust.</title>
        <authorList>
            <person name="Rochi L."/>
            <person name="Burguener G."/>
            <person name="Darino M."/>
            <person name="Turjanski A."/>
            <person name="Kreff E."/>
            <person name="Dieguez M.J."/>
            <person name="Sacco F."/>
        </authorList>
    </citation>
    <scope>NUCLEOTIDE SEQUENCE [LARGE SCALE GENOMIC DNA]</scope>
    <source>
        <strain evidence="1 2">RO10H11247</strain>
    </source>
</reference>
<dbReference type="OrthoDB" id="3264182at2759"/>
<comment type="caution">
    <text evidence="1">The sequence shown here is derived from an EMBL/GenBank/DDBJ whole genome shotgun (WGS) entry which is preliminary data.</text>
</comment>
<name>A0A0L6UDQ8_9BASI</name>
<dbReference type="Proteomes" id="UP000037035">
    <property type="component" value="Unassembled WGS sequence"/>
</dbReference>
<dbReference type="PANTHER" id="PTHR48472:SF1">
    <property type="entry name" value="TC1-LIKE TRANSPOSASE DDE DOMAIN-CONTAINING PROTEIN"/>
    <property type="match status" value="1"/>
</dbReference>
<proteinExistence type="predicted"/>
<evidence type="ECO:0000313" key="1">
    <source>
        <dbReference type="EMBL" id="KNZ46352.1"/>
    </source>
</evidence>
<dbReference type="PANTHER" id="PTHR48472">
    <property type="entry name" value="TC1-LIKE TRANSPOSASE DDE DOMAIN-CONTAINING PROTEIN"/>
    <property type="match status" value="1"/>
</dbReference>
<protein>
    <submittedName>
        <fullName evidence="1">Uncharacterized protein</fullName>
    </submittedName>
</protein>
<keyword evidence="2" id="KW-1185">Reference proteome</keyword>
<sequence length="161" mass="18612">MFRLETMYFHQNPYPTSELASLRITPWSLFLMHLRLKWQSYECSSKASPYWTSATYSDTQFPPSHSVIGSICRKGPHKLLSSDDSHFMIQMLQDQPGLFLSEISEKMYDGTQVLMSLEAIHNNLINQLLITLKKADTVNSRKCLISKFTWVRFSPCGLLLK</sequence>
<dbReference type="AlphaFoldDB" id="A0A0L6UDQ8"/>
<gene>
    <name evidence="1" type="ORF">VP01_733g7</name>
</gene>
<evidence type="ECO:0000313" key="2">
    <source>
        <dbReference type="Proteomes" id="UP000037035"/>
    </source>
</evidence>
<accession>A0A0L6UDQ8</accession>
<dbReference type="VEuPathDB" id="FungiDB:VP01_733g7"/>